<name>A0ABP9KD57_9SPHN</name>
<evidence type="ECO:0000313" key="2">
    <source>
        <dbReference type="Proteomes" id="UP001500518"/>
    </source>
</evidence>
<proteinExistence type="predicted"/>
<comment type="caution">
    <text evidence="1">The sequence shown here is derived from an EMBL/GenBank/DDBJ whole genome shotgun (WGS) entry which is preliminary data.</text>
</comment>
<dbReference type="SUPFAM" id="SSF48295">
    <property type="entry name" value="TrpR-like"/>
    <property type="match status" value="1"/>
</dbReference>
<gene>
    <name evidence="1" type="ORF">GCM10023208_21230</name>
</gene>
<dbReference type="EMBL" id="BAABHV010000011">
    <property type="protein sequence ID" value="GAA5056467.1"/>
    <property type="molecule type" value="Genomic_DNA"/>
</dbReference>
<keyword evidence="2" id="KW-1185">Reference proteome</keyword>
<accession>A0ABP9KD57</accession>
<reference evidence="2" key="1">
    <citation type="journal article" date="2019" name="Int. J. Syst. Evol. Microbiol.">
        <title>The Global Catalogue of Microorganisms (GCM) 10K type strain sequencing project: providing services to taxonomists for standard genome sequencing and annotation.</title>
        <authorList>
            <consortium name="The Broad Institute Genomics Platform"/>
            <consortium name="The Broad Institute Genome Sequencing Center for Infectious Disease"/>
            <person name="Wu L."/>
            <person name="Ma J."/>
        </authorList>
    </citation>
    <scope>NUCLEOTIDE SEQUENCE [LARGE SCALE GENOMIC DNA]</scope>
    <source>
        <strain evidence="2">JCM 18014</strain>
    </source>
</reference>
<evidence type="ECO:0000313" key="1">
    <source>
        <dbReference type="EMBL" id="GAA5056467.1"/>
    </source>
</evidence>
<protein>
    <recommendedName>
        <fullName evidence="3">Transposase</fullName>
    </recommendedName>
</protein>
<dbReference type="InterPro" id="IPR010921">
    <property type="entry name" value="Trp_repressor/repl_initiator"/>
</dbReference>
<sequence>MKYSASEKLEIIRIVEQARLPAKRMLDQLGIARQTFYHWY</sequence>
<evidence type="ECO:0008006" key="3">
    <source>
        <dbReference type="Google" id="ProtNLM"/>
    </source>
</evidence>
<organism evidence="1 2">
    <name type="scientific">Erythrobacter westpacificensis</name>
    <dbReference type="NCBI Taxonomy" id="1055231"/>
    <lineage>
        <taxon>Bacteria</taxon>
        <taxon>Pseudomonadati</taxon>
        <taxon>Pseudomonadota</taxon>
        <taxon>Alphaproteobacteria</taxon>
        <taxon>Sphingomonadales</taxon>
        <taxon>Erythrobacteraceae</taxon>
        <taxon>Erythrobacter/Porphyrobacter group</taxon>
        <taxon>Erythrobacter</taxon>
    </lineage>
</organism>
<dbReference type="Proteomes" id="UP001500518">
    <property type="component" value="Unassembled WGS sequence"/>
</dbReference>